<evidence type="ECO:0000256" key="1">
    <source>
        <dbReference type="ARBA" id="ARBA00022553"/>
    </source>
</evidence>
<evidence type="ECO:0000256" key="2">
    <source>
        <dbReference type="ARBA" id="ARBA00023015"/>
    </source>
</evidence>
<keyword evidence="4" id="KW-0804">Transcription</keyword>
<dbReference type="SUPFAM" id="SSF52172">
    <property type="entry name" value="CheY-like"/>
    <property type="match status" value="1"/>
</dbReference>
<dbReference type="PROSITE" id="PS00622">
    <property type="entry name" value="HTH_LUXR_1"/>
    <property type="match status" value="1"/>
</dbReference>
<evidence type="ECO:0000313" key="9">
    <source>
        <dbReference type="Proteomes" id="UP000597338"/>
    </source>
</evidence>
<evidence type="ECO:0000259" key="6">
    <source>
        <dbReference type="PROSITE" id="PS50043"/>
    </source>
</evidence>
<protein>
    <submittedName>
        <fullName evidence="8">DNA-binding response regulator</fullName>
    </submittedName>
</protein>
<dbReference type="EMBL" id="BMIK01000014">
    <property type="protein sequence ID" value="GGC39553.1"/>
    <property type="molecule type" value="Genomic_DNA"/>
</dbReference>
<dbReference type="InterPro" id="IPR011006">
    <property type="entry name" value="CheY-like_superfamily"/>
</dbReference>
<name>A0ABQ1MI57_9SPHI</name>
<proteinExistence type="predicted"/>
<dbReference type="PROSITE" id="PS50110">
    <property type="entry name" value="RESPONSE_REGULATORY"/>
    <property type="match status" value="1"/>
</dbReference>
<evidence type="ECO:0000259" key="7">
    <source>
        <dbReference type="PROSITE" id="PS50110"/>
    </source>
</evidence>
<dbReference type="InterPro" id="IPR058245">
    <property type="entry name" value="NreC/VraR/RcsB-like_REC"/>
</dbReference>
<dbReference type="GO" id="GO:0003677">
    <property type="term" value="F:DNA binding"/>
    <property type="evidence" value="ECO:0007669"/>
    <property type="project" value="UniProtKB-KW"/>
</dbReference>
<dbReference type="CDD" id="cd06170">
    <property type="entry name" value="LuxR_C_like"/>
    <property type="match status" value="1"/>
</dbReference>
<feature type="domain" description="Response regulatory" evidence="7">
    <location>
        <begin position="11"/>
        <end position="127"/>
    </location>
</feature>
<dbReference type="InterPro" id="IPR039420">
    <property type="entry name" value="WalR-like"/>
</dbReference>
<feature type="modified residue" description="4-aspartylphosphate" evidence="5">
    <location>
        <position position="62"/>
    </location>
</feature>
<evidence type="ECO:0000256" key="3">
    <source>
        <dbReference type="ARBA" id="ARBA00023125"/>
    </source>
</evidence>
<reference evidence="9" key="1">
    <citation type="journal article" date="2019" name="Int. J. Syst. Evol. Microbiol.">
        <title>The Global Catalogue of Microorganisms (GCM) 10K type strain sequencing project: providing services to taxonomists for standard genome sequencing and annotation.</title>
        <authorList>
            <consortium name="The Broad Institute Genomics Platform"/>
            <consortium name="The Broad Institute Genome Sequencing Center for Infectious Disease"/>
            <person name="Wu L."/>
            <person name="Ma J."/>
        </authorList>
    </citation>
    <scope>NUCLEOTIDE SEQUENCE [LARGE SCALE GENOMIC DNA]</scope>
    <source>
        <strain evidence="9">CGMCC 1.15342</strain>
    </source>
</reference>
<dbReference type="SUPFAM" id="SSF46894">
    <property type="entry name" value="C-terminal effector domain of the bipartite response regulators"/>
    <property type="match status" value="1"/>
</dbReference>
<comment type="caution">
    <text evidence="8">The sequence shown here is derived from an EMBL/GenBank/DDBJ whole genome shotgun (WGS) entry which is preliminary data.</text>
</comment>
<dbReference type="RefSeq" id="WP_188752716.1">
    <property type="nucleotide sequence ID" value="NZ_BMIK01000014.1"/>
</dbReference>
<evidence type="ECO:0000256" key="4">
    <source>
        <dbReference type="ARBA" id="ARBA00023163"/>
    </source>
</evidence>
<dbReference type="Pfam" id="PF00072">
    <property type="entry name" value="Response_reg"/>
    <property type="match status" value="1"/>
</dbReference>
<keyword evidence="2" id="KW-0805">Transcription regulation</keyword>
<dbReference type="InterPro" id="IPR001789">
    <property type="entry name" value="Sig_transdc_resp-reg_receiver"/>
</dbReference>
<keyword evidence="3 8" id="KW-0238">DNA-binding</keyword>
<dbReference type="Pfam" id="PF00196">
    <property type="entry name" value="GerE"/>
    <property type="match status" value="1"/>
</dbReference>
<keyword evidence="9" id="KW-1185">Reference proteome</keyword>
<dbReference type="Gene3D" id="3.40.50.2300">
    <property type="match status" value="1"/>
</dbReference>
<dbReference type="InterPro" id="IPR016032">
    <property type="entry name" value="Sig_transdc_resp-reg_C-effctor"/>
</dbReference>
<organism evidence="8 9">
    <name type="scientific">Parapedobacter defluvii</name>
    <dbReference type="NCBI Taxonomy" id="2045106"/>
    <lineage>
        <taxon>Bacteria</taxon>
        <taxon>Pseudomonadati</taxon>
        <taxon>Bacteroidota</taxon>
        <taxon>Sphingobacteriia</taxon>
        <taxon>Sphingobacteriales</taxon>
        <taxon>Sphingobacteriaceae</taxon>
        <taxon>Parapedobacter</taxon>
    </lineage>
</organism>
<evidence type="ECO:0000313" key="8">
    <source>
        <dbReference type="EMBL" id="GGC39553.1"/>
    </source>
</evidence>
<dbReference type="SMART" id="SM00421">
    <property type="entry name" value="HTH_LUXR"/>
    <property type="match status" value="1"/>
</dbReference>
<dbReference type="PROSITE" id="PS50043">
    <property type="entry name" value="HTH_LUXR_2"/>
    <property type="match status" value="1"/>
</dbReference>
<evidence type="ECO:0000256" key="5">
    <source>
        <dbReference type="PROSITE-ProRule" id="PRU00169"/>
    </source>
</evidence>
<feature type="domain" description="HTH luxR-type" evidence="6">
    <location>
        <begin position="158"/>
        <end position="223"/>
    </location>
</feature>
<sequence>MAGTKATDKIKLLIVDDQQIIIDGLTSLLASSNTIEVAGGCSNTHELLQTIEDLVPDVILMDLNMPGMDGIECVKNILANDPGQKILMLTGYDDTELIREALARGAMGYVLKNVAKDELITAIERVYEGRRYLDQQVQNRVIDVFLEGAGTSKDHNGSAAESFNLSQREIEVLKLIAEGKTSGMIAETLFISTNTVDTHRKNIMAKCAVRNIAELVSFANKNGLL</sequence>
<dbReference type="SMART" id="SM00448">
    <property type="entry name" value="REC"/>
    <property type="match status" value="1"/>
</dbReference>
<accession>A0ABQ1MI57</accession>
<gene>
    <name evidence="8" type="ORF">GCM10011386_34550</name>
</gene>
<dbReference type="PRINTS" id="PR00038">
    <property type="entry name" value="HTHLUXR"/>
</dbReference>
<dbReference type="InterPro" id="IPR000792">
    <property type="entry name" value="Tscrpt_reg_LuxR_C"/>
</dbReference>
<dbReference type="CDD" id="cd17535">
    <property type="entry name" value="REC_NarL-like"/>
    <property type="match status" value="1"/>
</dbReference>
<dbReference type="PANTHER" id="PTHR43214:SF41">
    <property type="entry name" value="NITRATE_NITRITE RESPONSE REGULATOR PROTEIN NARP"/>
    <property type="match status" value="1"/>
</dbReference>
<dbReference type="Proteomes" id="UP000597338">
    <property type="component" value="Unassembled WGS sequence"/>
</dbReference>
<dbReference type="PANTHER" id="PTHR43214">
    <property type="entry name" value="TWO-COMPONENT RESPONSE REGULATOR"/>
    <property type="match status" value="1"/>
</dbReference>
<keyword evidence="1 5" id="KW-0597">Phosphoprotein</keyword>